<dbReference type="InterPro" id="IPR001789">
    <property type="entry name" value="Sig_transdc_resp-reg_receiver"/>
</dbReference>
<dbReference type="InterPro" id="IPR051552">
    <property type="entry name" value="HptR"/>
</dbReference>
<evidence type="ECO:0000256" key="4">
    <source>
        <dbReference type="ARBA" id="ARBA00023012"/>
    </source>
</evidence>
<dbReference type="Pfam" id="PF12833">
    <property type="entry name" value="HTH_18"/>
    <property type="match status" value="1"/>
</dbReference>
<evidence type="ECO:0000256" key="2">
    <source>
        <dbReference type="ARBA" id="ARBA00022490"/>
    </source>
</evidence>
<dbReference type="SMART" id="SM00342">
    <property type="entry name" value="HTH_ARAC"/>
    <property type="match status" value="1"/>
</dbReference>
<evidence type="ECO:0000256" key="5">
    <source>
        <dbReference type="ARBA" id="ARBA00023015"/>
    </source>
</evidence>
<evidence type="ECO:0000313" key="13">
    <source>
        <dbReference type="Proteomes" id="UP001519287"/>
    </source>
</evidence>
<keyword evidence="13" id="KW-1185">Reference proteome</keyword>
<dbReference type="PROSITE" id="PS00041">
    <property type="entry name" value="HTH_ARAC_FAMILY_1"/>
    <property type="match status" value="1"/>
</dbReference>
<feature type="domain" description="Response regulatory" evidence="11">
    <location>
        <begin position="3"/>
        <end position="120"/>
    </location>
</feature>
<proteinExistence type="predicted"/>
<evidence type="ECO:0000256" key="9">
    <source>
        <dbReference type="SAM" id="Coils"/>
    </source>
</evidence>
<dbReference type="PRINTS" id="PR00032">
    <property type="entry name" value="HTHARAC"/>
</dbReference>
<feature type="modified residue" description="4-aspartylphosphate" evidence="8">
    <location>
        <position position="55"/>
    </location>
</feature>
<feature type="coiled-coil region" evidence="9">
    <location>
        <begin position="107"/>
        <end position="134"/>
    </location>
</feature>
<dbReference type="PANTHER" id="PTHR42713:SF3">
    <property type="entry name" value="TRANSCRIPTIONAL REGULATORY PROTEIN HPTR"/>
    <property type="match status" value="1"/>
</dbReference>
<gene>
    <name evidence="12" type="ORF">J2Z66_007617</name>
</gene>
<dbReference type="EMBL" id="JAGGLB010000041">
    <property type="protein sequence ID" value="MBP1995975.1"/>
    <property type="molecule type" value="Genomic_DNA"/>
</dbReference>
<keyword evidence="6" id="KW-0238">DNA-binding</keyword>
<protein>
    <submittedName>
        <fullName evidence="12">Two-component system response regulator YesN</fullName>
    </submittedName>
</protein>
<comment type="caution">
    <text evidence="12">The sequence shown here is derived from an EMBL/GenBank/DDBJ whole genome shotgun (WGS) entry which is preliminary data.</text>
</comment>
<dbReference type="InterPro" id="IPR020449">
    <property type="entry name" value="Tscrpt_reg_AraC-type_HTH"/>
</dbReference>
<dbReference type="InterPro" id="IPR018062">
    <property type="entry name" value="HTH_AraC-typ_CS"/>
</dbReference>
<accession>A0ABS4J806</accession>
<sequence>MYTVMLVDDDYPVLEFLEKMIPWQKLGLQVHSTCKNGLVALKEAEHSMPDIVVTDIGMPQMDGIALITELKRLNPNIRVIILSCMDDFSYAQKAVKLKVNDYVLKETMQQNQMIELLERLRDDLQQEAAAKAQNQKWKSMTEENDIVLKQNLLHRIVHHLLGDFSDWAKEAQRFGIEFAGQSYLPLLCYVNRHQEVKERFINDNIIMFGLGNVASEILLKAPGAIMLPYSSKEFILLFPYKRSLREDDLESIQSVSQEIRISLQKYLKISVSFLYGTASSDPQLLSTSIIRLLKSADSRFYLKEGGIYKSLPNETFSKDDLFADFPAASQEIRDAFMEEAEDKLNKIIYRWMGLIQTARFPPQIVKEWTLKILYDNQARLLAMQHYQSTFSMEVLHHTIGGIDSIDELTERVIKFFKERIPLIRQIYQQSRRSEIMQAQQYVAKNLHKKITLEEVSDKLHINSSYFSRLFKKETGDNFIQYVTSSKMERAKELLEQTNKSVEDIADQLGYDNKSYFTKLFKNHTGTTPGEFRGGS</sequence>
<dbReference type="PROSITE" id="PS50110">
    <property type="entry name" value="RESPONSE_REGULATORY"/>
    <property type="match status" value="1"/>
</dbReference>
<keyword evidence="9" id="KW-0175">Coiled coil</keyword>
<dbReference type="Proteomes" id="UP001519287">
    <property type="component" value="Unassembled WGS sequence"/>
</dbReference>
<dbReference type="Gene3D" id="3.40.50.2300">
    <property type="match status" value="1"/>
</dbReference>
<evidence type="ECO:0000256" key="7">
    <source>
        <dbReference type="ARBA" id="ARBA00023163"/>
    </source>
</evidence>
<keyword evidence="2" id="KW-0963">Cytoplasm</keyword>
<dbReference type="SUPFAM" id="SSF46689">
    <property type="entry name" value="Homeodomain-like"/>
    <property type="match status" value="2"/>
</dbReference>
<dbReference type="InterPro" id="IPR018060">
    <property type="entry name" value="HTH_AraC"/>
</dbReference>
<dbReference type="PANTHER" id="PTHR42713">
    <property type="entry name" value="HISTIDINE KINASE-RELATED"/>
    <property type="match status" value="1"/>
</dbReference>
<dbReference type="Gene3D" id="1.10.10.60">
    <property type="entry name" value="Homeodomain-like"/>
    <property type="match status" value="2"/>
</dbReference>
<dbReference type="SUPFAM" id="SSF52172">
    <property type="entry name" value="CheY-like"/>
    <property type="match status" value="1"/>
</dbReference>
<name>A0ABS4J806_9BACL</name>
<dbReference type="InterPro" id="IPR011006">
    <property type="entry name" value="CheY-like_superfamily"/>
</dbReference>
<reference evidence="12 13" key="1">
    <citation type="submission" date="2021-03" db="EMBL/GenBank/DDBJ databases">
        <title>Genomic Encyclopedia of Type Strains, Phase IV (KMG-IV): sequencing the most valuable type-strain genomes for metagenomic binning, comparative biology and taxonomic classification.</title>
        <authorList>
            <person name="Goeker M."/>
        </authorList>
    </citation>
    <scope>NUCLEOTIDE SEQUENCE [LARGE SCALE GENOMIC DNA]</scope>
    <source>
        <strain evidence="12 13">DSM 26048</strain>
    </source>
</reference>
<feature type="domain" description="HTH araC/xylS-type" evidence="10">
    <location>
        <begin position="436"/>
        <end position="534"/>
    </location>
</feature>
<evidence type="ECO:0000259" key="10">
    <source>
        <dbReference type="PROSITE" id="PS01124"/>
    </source>
</evidence>
<keyword evidence="4" id="KW-0902">Two-component regulatory system</keyword>
<evidence type="ECO:0000256" key="3">
    <source>
        <dbReference type="ARBA" id="ARBA00022553"/>
    </source>
</evidence>
<evidence type="ECO:0000256" key="8">
    <source>
        <dbReference type="PROSITE-ProRule" id="PRU00169"/>
    </source>
</evidence>
<keyword evidence="3 8" id="KW-0597">Phosphoprotein</keyword>
<dbReference type="RefSeq" id="WP_209977986.1">
    <property type="nucleotide sequence ID" value="NZ_JAGGLB010000041.1"/>
</dbReference>
<keyword evidence="5" id="KW-0805">Transcription regulation</keyword>
<evidence type="ECO:0000256" key="1">
    <source>
        <dbReference type="ARBA" id="ARBA00004496"/>
    </source>
</evidence>
<evidence type="ECO:0000313" key="12">
    <source>
        <dbReference type="EMBL" id="MBP1995975.1"/>
    </source>
</evidence>
<evidence type="ECO:0000256" key="6">
    <source>
        <dbReference type="ARBA" id="ARBA00023125"/>
    </source>
</evidence>
<evidence type="ECO:0000259" key="11">
    <source>
        <dbReference type="PROSITE" id="PS50110"/>
    </source>
</evidence>
<dbReference type="PROSITE" id="PS01124">
    <property type="entry name" value="HTH_ARAC_FAMILY_2"/>
    <property type="match status" value="1"/>
</dbReference>
<dbReference type="Pfam" id="PF00072">
    <property type="entry name" value="Response_reg"/>
    <property type="match status" value="1"/>
</dbReference>
<organism evidence="12 13">
    <name type="scientific">Paenibacillus eucommiae</name>
    <dbReference type="NCBI Taxonomy" id="1355755"/>
    <lineage>
        <taxon>Bacteria</taxon>
        <taxon>Bacillati</taxon>
        <taxon>Bacillota</taxon>
        <taxon>Bacilli</taxon>
        <taxon>Bacillales</taxon>
        <taxon>Paenibacillaceae</taxon>
        <taxon>Paenibacillus</taxon>
    </lineage>
</organism>
<dbReference type="InterPro" id="IPR009057">
    <property type="entry name" value="Homeodomain-like_sf"/>
</dbReference>
<comment type="subcellular location">
    <subcellularLocation>
        <location evidence="1">Cytoplasm</location>
    </subcellularLocation>
</comment>
<dbReference type="CDD" id="cd17536">
    <property type="entry name" value="REC_YesN-like"/>
    <property type="match status" value="1"/>
</dbReference>
<keyword evidence="7" id="KW-0804">Transcription</keyword>
<dbReference type="SMART" id="SM00448">
    <property type="entry name" value="REC"/>
    <property type="match status" value="1"/>
</dbReference>